<protein>
    <submittedName>
        <fullName evidence="4">T9SS type A sorting domain-containing protein</fullName>
    </submittedName>
</protein>
<name>A0ABW5SF47_9FLAO</name>
<feature type="signal peptide" evidence="2">
    <location>
        <begin position="1"/>
        <end position="18"/>
    </location>
</feature>
<accession>A0ABW5SF47</accession>
<feature type="domain" description="Secretion system C-terminal sorting" evidence="3">
    <location>
        <begin position="163"/>
        <end position="231"/>
    </location>
</feature>
<sequence length="233" mass="26514">MKKILYICCIFFSLNSFAQTNYLYGKWYLEKIDINNTIIFTPDDLQSTIFIYEIVAPLDKLIIDCCSGASTEIIHDDLSNSFVIDQSLFFSEFCFNINMGNFEQLYFSDFFELQNHTSTYTYTVSQQGSLNFLVITNTSTGDQAFYQSQQLGVVSKEKVAIQLYPNPVTNSFELEIDSGKEINSISVFSINGKEVLSFKKAQAIYDISQLAKGVYFVEIEIEGGKSIKKIVKQ</sequence>
<reference evidence="5" key="1">
    <citation type="journal article" date="2019" name="Int. J. Syst. Evol. Microbiol.">
        <title>The Global Catalogue of Microorganisms (GCM) 10K type strain sequencing project: providing services to taxonomists for standard genome sequencing and annotation.</title>
        <authorList>
            <consortium name="The Broad Institute Genomics Platform"/>
            <consortium name="The Broad Institute Genome Sequencing Center for Infectious Disease"/>
            <person name="Wu L."/>
            <person name="Ma J."/>
        </authorList>
    </citation>
    <scope>NUCLEOTIDE SEQUENCE [LARGE SCALE GENOMIC DNA]</scope>
    <source>
        <strain evidence="5">KCTC 42255</strain>
    </source>
</reference>
<proteinExistence type="predicted"/>
<dbReference type="Proteomes" id="UP001597357">
    <property type="component" value="Unassembled WGS sequence"/>
</dbReference>
<keyword evidence="1 2" id="KW-0732">Signal</keyword>
<evidence type="ECO:0000256" key="1">
    <source>
        <dbReference type="ARBA" id="ARBA00022729"/>
    </source>
</evidence>
<gene>
    <name evidence="4" type="ORF">ACFSQ0_10030</name>
</gene>
<evidence type="ECO:0000256" key="2">
    <source>
        <dbReference type="SAM" id="SignalP"/>
    </source>
</evidence>
<evidence type="ECO:0000259" key="3">
    <source>
        <dbReference type="Pfam" id="PF18962"/>
    </source>
</evidence>
<organism evidence="4 5">
    <name type="scientific">Mesonia sediminis</name>
    <dbReference type="NCBI Taxonomy" id="1703946"/>
    <lineage>
        <taxon>Bacteria</taxon>
        <taxon>Pseudomonadati</taxon>
        <taxon>Bacteroidota</taxon>
        <taxon>Flavobacteriia</taxon>
        <taxon>Flavobacteriales</taxon>
        <taxon>Flavobacteriaceae</taxon>
        <taxon>Mesonia</taxon>
    </lineage>
</organism>
<dbReference type="RefSeq" id="WP_379047717.1">
    <property type="nucleotide sequence ID" value="NZ_JBHULZ010000041.1"/>
</dbReference>
<comment type="caution">
    <text evidence="4">The sequence shown here is derived from an EMBL/GenBank/DDBJ whole genome shotgun (WGS) entry which is preliminary data.</text>
</comment>
<dbReference type="Pfam" id="PF18962">
    <property type="entry name" value="Por_Secre_tail"/>
    <property type="match status" value="1"/>
</dbReference>
<evidence type="ECO:0000313" key="4">
    <source>
        <dbReference type="EMBL" id="MFD2698331.1"/>
    </source>
</evidence>
<evidence type="ECO:0000313" key="5">
    <source>
        <dbReference type="Proteomes" id="UP001597357"/>
    </source>
</evidence>
<dbReference type="EMBL" id="JBHULZ010000041">
    <property type="protein sequence ID" value="MFD2698331.1"/>
    <property type="molecule type" value="Genomic_DNA"/>
</dbReference>
<keyword evidence="5" id="KW-1185">Reference proteome</keyword>
<dbReference type="InterPro" id="IPR026444">
    <property type="entry name" value="Secre_tail"/>
</dbReference>
<dbReference type="NCBIfam" id="TIGR04183">
    <property type="entry name" value="Por_Secre_tail"/>
    <property type="match status" value="1"/>
</dbReference>
<feature type="chain" id="PRO_5046283035" evidence="2">
    <location>
        <begin position="19"/>
        <end position="233"/>
    </location>
</feature>